<dbReference type="PROSITE" id="PS50271">
    <property type="entry name" value="ZF_UBP"/>
    <property type="match status" value="1"/>
</dbReference>
<dbReference type="GO" id="GO:0008270">
    <property type="term" value="F:zinc ion binding"/>
    <property type="evidence" value="ECO:0007669"/>
    <property type="project" value="UniProtKB-KW"/>
</dbReference>
<dbReference type="GO" id="GO:0061630">
    <property type="term" value="F:ubiquitin protein ligase activity"/>
    <property type="evidence" value="ECO:0007669"/>
    <property type="project" value="TreeGrafter"/>
</dbReference>
<evidence type="ECO:0000256" key="4">
    <source>
        <dbReference type="PROSITE-ProRule" id="PRU00502"/>
    </source>
</evidence>
<reference evidence="8 9" key="1">
    <citation type="journal article" date="2024" name="Nat. Commun.">
        <title>Phylogenomics reveals the evolutionary origins of lichenization in chlorophyte algae.</title>
        <authorList>
            <person name="Puginier C."/>
            <person name="Libourel C."/>
            <person name="Otte J."/>
            <person name="Skaloud P."/>
            <person name="Haon M."/>
            <person name="Grisel S."/>
            <person name="Petersen M."/>
            <person name="Berrin J.G."/>
            <person name="Delaux P.M."/>
            <person name="Dal Grande F."/>
            <person name="Keller J."/>
        </authorList>
    </citation>
    <scope>NUCLEOTIDE SEQUENCE [LARGE SCALE GENOMIC DNA]</scope>
    <source>
        <strain evidence="8 9">SAG 2145</strain>
    </source>
</reference>
<evidence type="ECO:0000313" key="8">
    <source>
        <dbReference type="EMBL" id="KAK9832238.1"/>
    </source>
</evidence>
<dbReference type="Proteomes" id="UP001438707">
    <property type="component" value="Unassembled WGS sequence"/>
</dbReference>
<feature type="region of interest" description="Disordered" evidence="5">
    <location>
        <begin position="401"/>
        <end position="421"/>
    </location>
</feature>
<dbReference type="InterPro" id="IPR001841">
    <property type="entry name" value="Znf_RING"/>
</dbReference>
<keyword evidence="9" id="KW-1185">Reference proteome</keyword>
<evidence type="ECO:0008006" key="10">
    <source>
        <dbReference type="Google" id="ProtNLM"/>
    </source>
</evidence>
<dbReference type="InterPro" id="IPR013083">
    <property type="entry name" value="Znf_RING/FYVE/PHD"/>
</dbReference>
<dbReference type="InterPro" id="IPR011422">
    <property type="entry name" value="BRAP2/ETP1_RRM"/>
</dbReference>
<evidence type="ECO:0000259" key="7">
    <source>
        <dbReference type="PROSITE" id="PS50271"/>
    </source>
</evidence>
<evidence type="ECO:0000313" key="9">
    <source>
        <dbReference type="Proteomes" id="UP001438707"/>
    </source>
</evidence>
<name>A0AAW1REY8_9CHLO</name>
<dbReference type="Pfam" id="PF07576">
    <property type="entry name" value="BRAP2"/>
    <property type="match status" value="1"/>
</dbReference>
<feature type="compositionally biased region" description="Basic and acidic residues" evidence="5">
    <location>
        <begin position="410"/>
        <end position="421"/>
    </location>
</feature>
<dbReference type="PANTHER" id="PTHR24007:SF7">
    <property type="entry name" value="BRCA1-ASSOCIATED PROTEIN"/>
    <property type="match status" value="1"/>
</dbReference>
<evidence type="ECO:0000256" key="5">
    <source>
        <dbReference type="SAM" id="MobiDB-lite"/>
    </source>
</evidence>
<dbReference type="PANTHER" id="PTHR24007">
    <property type="entry name" value="BRCA1-ASSOCIATED PROTEIN"/>
    <property type="match status" value="1"/>
</dbReference>
<dbReference type="PROSITE" id="PS50089">
    <property type="entry name" value="ZF_RING_2"/>
    <property type="match status" value="1"/>
</dbReference>
<accession>A0AAW1REY8</accession>
<feature type="domain" description="UBP-type" evidence="7">
    <location>
        <begin position="220"/>
        <end position="314"/>
    </location>
</feature>
<keyword evidence="1" id="KW-0479">Metal-binding</keyword>
<protein>
    <recommendedName>
        <fullName evidence="10">BRCA1-associated protein</fullName>
    </recommendedName>
</protein>
<feature type="region of interest" description="Disordered" evidence="5">
    <location>
        <begin position="307"/>
        <end position="328"/>
    </location>
</feature>
<dbReference type="InterPro" id="IPR001607">
    <property type="entry name" value="Znf_UBP"/>
</dbReference>
<comment type="caution">
    <text evidence="8">The sequence shown here is derived from an EMBL/GenBank/DDBJ whole genome shotgun (WGS) entry which is preliminary data.</text>
</comment>
<feature type="region of interest" description="Disordered" evidence="5">
    <location>
        <begin position="503"/>
        <end position="532"/>
    </location>
</feature>
<gene>
    <name evidence="8" type="ORF">WJX74_003901</name>
</gene>
<evidence type="ECO:0000256" key="3">
    <source>
        <dbReference type="ARBA" id="ARBA00022833"/>
    </source>
</evidence>
<dbReference type="GO" id="GO:0005737">
    <property type="term" value="C:cytoplasm"/>
    <property type="evidence" value="ECO:0007669"/>
    <property type="project" value="TreeGrafter"/>
</dbReference>
<dbReference type="AlphaFoldDB" id="A0AAW1REY8"/>
<keyword evidence="2 4" id="KW-0863">Zinc-finger</keyword>
<dbReference type="Pfam" id="PF02148">
    <property type="entry name" value="zf-UBP"/>
    <property type="match status" value="1"/>
</dbReference>
<dbReference type="GO" id="GO:0007265">
    <property type="term" value="P:Ras protein signal transduction"/>
    <property type="evidence" value="ECO:0007669"/>
    <property type="project" value="TreeGrafter"/>
</dbReference>
<evidence type="ECO:0000256" key="2">
    <source>
        <dbReference type="ARBA" id="ARBA00022771"/>
    </source>
</evidence>
<organism evidence="8 9">
    <name type="scientific">Apatococcus lobatus</name>
    <dbReference type="NCBI Taxonomy" id="904363"/>
    <lineage>
        <taxon>Eukaryota</taxon>
        <taxon>Viridiplantae</taxon>
        <taxon>Chlorophyta</taxon>
        <taxon>core chlorophytes</taxon>
        <taxon>Trebouxiophyceae</taxon>
        <taxon>Chlorellales</taxon>
        <taxon>Chlorellaceae</taxon>
        <taxon>Apatococcus</taxon>
    </lineage>
</organism>
<dbReference type="CDD" id="cd16457">
    <property type="entry name" value="RING-H2_BRAP2"/>
    <property type="match status" value="1"/>
</dbReference>
<dbReference type="EMBL" id="JALJOS010000012">
    <property type="protein sequence ID" value="KAK9832238.1"/>
    <property type="molecule type" value="Genomic_DNA"/>
</dbReference>
<sequence>MFALKVELQERDRGSAHQLASDALLQTSSGNLSDVCQDTIPVSAGNPRVEHTVGVVHLYRELEDEVVQKHNLVPLPEARGTMLCVLAIPADMGIADFCKFVGGFLPSIRTMRVVRKDGAQSVCLIILQCTDQDIADELYSEYNGRPFSSLEPEILCRLVFVKDVQFTTDQASAAQPGPGQLELPNCPVCLERLDDEVSGIVTTVCNHRFHNECLQRWGDTSCPVCRYCAQSSSSTSHCHSCGTSQDLWICLICGQVGCGRYRTKHAFDHWQESGHCYSLELETQRVWDYVRDGYVHRLVQSKTDGKLVEVPVPGGPGTGSSSAGGSQTCSRTQSGQLCMPSFCTPDTEDAAVKSQLETVAEEYNHLLVSQLESQRRYYEASQHKLRAEAEQRIDEAHAALQSHLHSSDSAQDKLKEAERQRRALERRLSEASNKHAILLKQAGRAGDLQALNEQLLQNQQAFQERLKAAVQRAEAAETECKDLKDQLRDIMFALEAQQMAGASSDLQQATLLPVPPSPQQSRNRGISRRARR</sequence>
<dbReference type="InterPro" id="IPR047243">
    <property type="entry name" value="RING-H2_BRAP2"/>
</dbReference>
<evidence type="ECO:0000259" key="6">
    <source>
        <dbReference type="PROSITE" id="PS50089"/>
    </source>
</evidence>
<dbReference type="Gene3D" id="3.30.40.10">
    <property type="entry name" value="Zinc/RING finger domain, C3HC4 (zinc finger)"/>
    <property type="match status" value="2"/>
</dbReference>
<dbReference type="Pfam" id="PF13639">
    <property type="entry name" value="zf-RING_2"/>
    <property type="match status" value="1"/>
</dbReference>
<dbReference type="SMART" id="SM00184">
    <property type="entry name" value="RING"/>
    <property type="match status" value="1"/>
</dbReference>
<dbReference type="SUPFAM" id="SSF57850">
    <property type="entry name" value="RING/U-box"/>
    <property type="match status" value="1"/>
</dbReference>
<dbReference type="GO" id="GO:0016567">
    <property type="term" value="P:protein ubiquitination"/>
    <property type="evidence" value="ECO:0007669"/>
    <property type="project" value="TreeGrafter"/>
</dbReference>
<feature type="domain" description="RING-type" evidence="6">
    <location>
        <begin position="186"/>
        <end position="226"/>
    </location>
</feature>
<proteinExistence type="predicted"/>
<evidence type="ECO:0000256" key="1">
    <source>
        <dbReference type="ARBA" id="ARBA00022723"/>
    </source>
</evidence>
<keyword evidence="3" id="KW-0862">Zinc</keyword>
<dbReference type="CDD" id="cd12437">
    <property type="entry name" value="RRM_BRAP2_like"/>
    <property type="match status" value="1"/>
</dbReference>
<dbReference type="SMART" id="SM00290">
    <property type="entry name" value="ZnF_UBP"/>
    <property type="match status" value="1"/>
</dbReference>